<comment type="caution">
    <text evidence="1">The sequence shown here is derived from an EMBL/GenBank/DDBJ whole genome shotgun (WGS) entry which is preliminary data.</text>
</comment>
<reference evidence="1" key="1">
    <citation type="submission" date="2021-03" db="EMBL/GenBank/DDBJ databases">
        <authorList>
            <person name="Li Z."/>
            <person name="Yang C."/>
        </authorList>
    </citation>
    <scope>NUCLEOTIDE SEQUENCE</scope>
    <source>
        <strain evidence="1">Dzin_1.0</strain>
        <tissue evidence="1">Leaf</tissue>
    </source>
</reference>
<reference evidence="1" key="2">
    <citation type="journal article" date="2022" name="Hortic Res">
        <title>The genome of Dioscorea zingiberensis sheds light on the biosynthesis, origin and evolution of the medicinally important diosgenin saponins.</title>
        <authorList>
            <person name="Li Y."/>
            <person name="Tan C."/>
            <person name="Li Z."/>
            <person name="Guo J."/>
            <person name="Li S."/>
            <person name="Chen X."/>
            <person name="Wang C."/>
            <person name="Dai X."/>
            <person name="Yang H."/>
            <person name="Song W."/>
            <person name="Hou L."/>
            <person name="Xu J."/>
            <person name="Tong Z."/>
            <person name="Xu A."/>
            <person name="Yuan X."/>
            <person name="Wang W."/>
            <person name="Yang Q."/>
            <person name="Chen L."/>
            <person name="Sun Z."/>
            <person name="Wang K."/>
            <person name="Pan B."/>
            <person name="Chen J."/>
            <person name="Bao Y."/>
            <person name="Liu F."/>
            <person name="Qi X."/>
            <person name="Gang D.R."/>
            <person name="Wen J."/>
            <person name="Li J."/>
        </authorList>
    </citation>
    <scope>NUCLEOTIDE SEQUENCE</scope>
    <source>
        <strain evidence="1">Dzin_1.0</strain>
    </source>
</reference>
<organism evidence="1 2">
    <name type="scientific">Dioscorea zingiberensis</name>
    <dbReference type="NCBI Taxonomy" id="325984"/>
    <lineage>
        <taxon>Eukaryota</taxon>
        <taxon>Viridiplantae</taxon>
        <taxon>Streptophyta</taxon>
        <taxon>Embryophyta</taxon>
        <taxon>Tracheophyta</taxon>
        <taxon>Spermatophyta</taxon>
        <taxon>Magnoliopsida</taxon>
        <taxon>Liliopsida</taxon>
        <taxon>Dioscoreales</taxon>
        <taxon>Dioscoreaceae</taxon>
        <taxon>Dioscorea</taxon>
    </lineage>
</organism>
<evidence type="ECO:0000313" key="1">
    <source>
        <dbReference type="EMBL" id="KAJ0970959.1"/>
    </source>
</evidence>
<sequence length="141" mass="16527">MEDACSISEQEFLNYIRTVVKSIVQPKQVWSWFQNRSYAKRTKLVKTPGKLSTAPVPHDDIEPFTNFDLQFYLGFFWCCGLRKKEKLIQEMISLDSIQLEFEANACFLVQYHHDLRKLCHWEKSVGILGLTIIFEQHLPSA</sequence>
<dbReference type="AlphaFoldDB" id="A0A9D5CDM3"/>
<keyword evidence="2" id="KW-1185">Reference proteome</keyword>
<accession>A0A9D5CDM3</accession>
<evidence type="ECO:0000313" key="2">
    <source>
        <dbReference type="Proteomes" id="UP001085076"/>
    </source>
</evidence>
<evidence type="ECO:0008006" key="3">
    <source>
        <dbReference type="Google" id="ProtNLM"/>
    </source>
</evidence>
<dbReference type="EMBL" id="JAGGNH010000005">
    <property type="protein sequence ID" value="KAJ0970959.1"/>
    <property type="molecule type" value="Genomic_DNA"/>
</dbReference>
<proteinExistence type="predicted"/>
<dbReference type="OrthoDB" id="1999740at2759"/>
<protein>
    <recommendedName>
        <fullName evidence="3">Homeobox domain-containing protein</fullName>
    </recommendedName>
</protein>
<gene>
    <name evidence="1" type="ORF">J5N97_018918</name>
</gene>
<dbReference type="Proteomes" id="UP001085076">
    <property type="component" value="Miscellaneous, Linkage group lg05"/>
</dbReference>
<name>A0A9D5CDM3_9LILI</name>